<evidence type="ECO:0008006" key="5">
    <source>
        <dbReference type="Google" id="ProtNLM"/>
    </source>
</evidence>
<dbReference type="Proteomes" id="UP000289784">
    <property type="component" value="Unassembled WGS sequence"/>
</dbReference>
<dbReference type="OrthoDB" id="6049586at2"/>
<gene>
    <name evidence="3" type="ORF">EPA99_00280</name>
</gene>
<comment type="caution">
    <text evidence="3">The sequence shown here is derived from an EMBL/GenBank/DDBJ whole genome shotgun (WGS) entry which is preliminary data.</text>
</comment>
<name>A0A4V1N1H4_9GAMM</name>
<dbReference type="EMBL" id="SAWZ01000001">
    <property type="protein sequence ID" value="RXR08308.1"/>
    <property type="molecule type" value="Genomic_DNA"/>
</dbReference>
<dbReference type="PROSITE" id="PS51257">
    <property type="entry name" value="PROKAR_LIPOPROTEIN"/>
    <property type="match status" value="1"/>
</dbReference>
<sequence length="92" mass="9927">MSKPVLLPVLCSLALAACASDARLMDASVRPTDLPECALASSRPPANQDREAGANDPRMRCAPDDSLRFSIGSDTRSDSTFKLDDLKHDQPR</sequence>
<dbReference type="RefSeq" id="WP_129469200.1">
    <property type="nucleotide sequence ID" value="NZ_SAWZ01000001.1"/>
</dbReference>
<keyword evidence="4" id="KW-1185">Reference proteome</keyword>
<evidence type="ECO:0000256" key="2">
    <source>
        <dbReference type="SAM" id="SignalP"/>
    </source>
</evidence>
<keyword evidence="2" id="KW-0732">Signal</keyword>
<feature type="region of interest" description="Disordered" evidence="1">
    <location>
        <begin position="36"/>
        <end position="92"/>
    </location>
</feature>
<proteinExistence type="predicted"/>
<feature type="compositionally biased region" description="Basic and acidic residues" evidence="1">
    <location>
        <begin position="75"/>
        <end position="92"/>
    </location>
</feature>
<feature type="chain" id="PRO_5020896767" description="Lipoprotein" evidence="2">
    <location>
        <begin position="20"/>
        <end position="92"/>
    </location>
</feature>
<dbReference type="AlphaFoldDB" id="A0A4V1N1H4"/>
<evidence type="ECO:0000313" key="3">
    <source>
        <dbReference type="EMBL" id="RXR08308.1"/>
    </source>
</evidence>
<accession>A0A4V1N1H4</accession>
<protein>
    <recommendedName>
        <fullName evidence="5">Lipoprotein</fullName>
    </recommendedName>
</protein>
<reference evidence="3 4" key="1">
    <citation type="submission" date="2019-01" db="EMBL/GenBank/DDBJ databases">
        <title>Pseudoxanthomonas composti sp. nov., isolated from compost.</title>
        <authorList>
            <person name="Yang G."/>
        </authorList>
    </citation>
    <scope>NUCLEOTIDE SEQUENCE [LARGE SCALE GENOMIC DNA]</scope>
    <source>
        <strain evidence="3 4">GSS15</strain>
    </source>
</reference>
<feature type="compositionally biased region" description="Basic and acidic residues" evidence="1">
    <location>
        <begin position="48"/>
        <end position="67"/>
    </location>
</feature>
<organism evidence="3 4">
    <name type="scientific">Pseudoxanthomonas composti</name>
    <dbReference type="NCBI Taxonomy" id="2137479"/>
    <lineage>
        <taxon>Bacteria</taxon>
        <taxon>Pseudomonadati</taxon>
        <taxon>Pseudomonadota</taxon>
        <taxon>Gammaproteobacteria</taxon>
        <taxon>Lysobacterales</taxon>
        <taxon>Lysobacteraceae</taxon>
        <taxon>Pseudoxanthomonas</taxon>
    </lineage>
</organism>
<evidence type="ECO:0000256" key="1">
    <source>
        <dbReference type="SAM" id="MobiDB-lite"/>
    </source>
</evidence>
<feature type="signal peptide" evidence="2">
    <location>
        <begin position="1"/>
        <end position="19"/>
    </location>
</feature>
<evidence type="ECO:0000313" key="4">
    <source>
        <dbReference type="Proteomes" id="UP000289784"/>
    </source>
</evidence>